<evidence type="ECO:0000256" key="9">
    <source>
        <dbReference type="ARBA" id="ARBA00023136"/>
    </source>
</evidence>
<dbReference type="Pfam" id="PF04161">
    <property type="entry name" value="Arv1"/>
    <property type="match status" value="1"/>
</dbReference>
<keyword evidence="7 10" id="KW-0445">Lipid transport</keyword>
<comment type="function">
    <text evidence="10">Regulates also the sphingolipid metabolism.</text>
</comment>
<keyword evidence="10" id="KW-0333">Golgi apparatus</keyword>
<dbReference type="PANTHER" id="PTHR14467">
    <property type="entry name" value="ARV1"/>
    <property type="match status" value="1"/>
</dbReference>
<comment type="subcellular location">
    <subcellularLocation>
        <location evidence="1 10">Endoplasmic reticulum membrane</location>
        <topology evidence="1 10">Multi-pass membrane protein</topology>
    </subcellularLocation>
    <subcellularLocation>
        <location evidence="10">Golgi apparatus membrane</location>
        <topology evidence="10">Multi-pass membrane protein</topology>
    </subcellularLocation>
</comment>
<evidence type="ECO:0000256" key="8">
    <source>
        <dbReference type="ARBA" id="ARBA00023098"/>
    </source>
</evidence>
<dbReference type="InterPro" id="IPR007290">
    <property type="entry name" value="Arv1"/>
</dbReference>
<dbReference type="GO" id="GO:0006665">
    <property type="term" value="P:sphingolipid metabolic process"/>
    <property type="evidence" value="ECO:0007669"/>
    <property type="project" value="UniProtKB-UniRule"/>
</dbReference>
<protein>
    <recommendedName>
        <fullName evidence="10">Protein ARV</fullName>
    </recommendedName>
</protein>
<dbReference type="Proteomes" id="UP000193920">
    <property type="component" value="Unassembled WGS sequence"/>
</dbReference>
<dbReference type="STRING" id="1754190.A0A1Y2FFR3"/>
<feature type="transmembrane region" description="Helical" evidence="10">
    <location>
        <begin position="175"/>
        <end position="193"/>
    </location>
</feature>
<evidence type="ECO:0000313" key="11">
    <source>
        <dbReference type="EMBL" id="ORY82761.1"/>
    </source>
</evidence>
<evidence type="ECO:0000313" key="12">
    <source>
        <dbReference type="Proteomes" id="UP000193920"/>
    </source>
</evidence>
<reference evidence="11 12" key="1">
    <citation type="submission" date="2016-08" db="EMBL/GenBank/DDBJ databases">
        <title>A Parts List for Fungal Cellulosomes Revealed by Comparative Genomics.</title>
        <authorList>
            <consortium name="DOE Joint Genome Institute"/>
            <person name="Haitjema C.H."/>
            <person name="Gilmore S.P."/>
            <person name="Henske J.K."/>
            <person name="Solomon K.V."/>
            <person name="De Groot R."/>
            <person name="Kuo A."/>
            <person name="Mondo S.J."/>
            <person name="Salamov A.A."/>
            <person name="Labutti K."/>
            <person name="Zhao Z."/>
            <person name="Chiniquy J."/>
            <person name="Barry K."/>
            <person name="Brewer H.M."/>
            <person name="Purvine S.O."/>
            <person name="Wright A.T."/>
            <person name="Boxma B."/>
            <person name="Van Alen T."/>
            <person name="Hackstein J.H."/>
            <person name="Baker S.E."/>
            <person name="Grigoriev I.V."/>
            <person name="O'Malley M.A."/>
        </authorList>
    </citation>
    <scope>NUCLEOTIDE SEQUENCE [LARGE SCALE GENOMIC DNA]</scope>
    <source>
        <strain evidence="11 12">G1</strain>
    </source>
</reference>
<keyword evidence="4 10" id="KW-0812">Transmembrane</keyword>
<keyword evidence="6 10" id="KW-1133">Transmembrane helix</keyword>
<dbReference type="PANTHER" id="PTHR14467:SF0">
    <property type="entry name" value="PROTEIN ARV1"/>
    <property type="match status" value="1"/>
</dbReference>
<keyword evidence="9 10" id="KW-0472">Membrane</keyword>
<comment type="caution">
    <text evidence="11">The sequence shown here is derived from an EMBL/GenBank/DDBJ whole genome shotgun (WGS) entry which is preliminary data.</text>
</comment>
<name>A0A1Y2FFR3_9FUNG</name>
<evidence type="ECO:0000256" key="2">
    <source>
        <dbReference type="ARBA" id="ARBA00009187"/>
    </source>
</evidence>
<dbReference type="GO" id="GO:0097036">
    <property type="term" value="P:regulation of plasma membrane sterol distribution"/>
    <property type="evidence" value="ECO:0007669"/>
    <property type="project" value="UniProtKB-UniRule"/>
</dbReference>
<dbReference type="GO" id="GO:0000139">
    <property type="term" value="C:Golgi membrane"/>
    <property type="evidence" value="ECO:0007669"/>
    <property type="project" value="UniProtKB-SubCell"/>
</dbReference>
<keyword evidence="5 10" id="KW-0256">Endoplasmic reticulum</keyword>
<comment type="function">
    <text evidence="10">Mediator of sterol homeostasis involved in sterol uptake, trafficking and distribution into membranes.</text>
</comment>
<sequence length="230" mass="27471">MPVCVECGKSVPNLYTEYSKQNIQLSVCSSCNNFADQYIEHDYIIIFMDLLLHKKQVYRHLLFNRLDYIDSGIQSGIKKLAILLILFDVYIKWLKLENIPNINVLLHYIYILFVCTVELIIFHVSVRFMIWFLYHRKYEKKRYNYVTIALIISSFSKLLLILMIIWDYGEINYSWYINIIVFTSNVEALSVFLDENYIKTVPILLFGVFMKLLFSFIIHKFDYKIYGVIN</sequence>
<accession>A0A1Y2FFR3</accession>
<dbReference type="GO" id="GO:0032541">
    <property type="term" value="C:cortical endoplasmic reticulum"/>
    <property type="evidence" value="ECO:0007669"/>
    <property type="project" value="TreeGrafter"/>
</dbReference>
<feature type="transmembrane region" description="Helical" evidence="10">
    <location>
        <begin position="145"/>
        <end position="169"/>
    </location>
</feature>
<dbReference type="GO" id="GO:0005789">
    <property type="term" value="C:endoplasmic reticulum membrane"/>
    <property type="evidence" value="ECO:0007669"/>
    <property type="project" value="UniProtKB-SubCell"/>
</dbReference>
<evidence type="ECO:0000256" key="6">
    <source>
        <dbReference type="ARBA" id="ARBA00022989"/>
    </source>
</evidence>
<comment type="similarity">
    <text evidence="2 10">Belongs to the ARV1 family.</text>
</comment>
<evidence type="ECO:0000256" key="3">
    <source>
        <dbReference type="ARBA" id="ARBA00022448"/>
    </source>
</evidence>
<gene>
    <name evidence="11" type="ORF">LY90DRAFT_375466</name>
</gene>
<feature type="transmembrane region" description="Helical" evidence="10">
    <location>
        <begin position="200"/>
        <end position="218"/>
    </location>
</feature>
<dbReference type="OrthoDB" id="2192830at2759"/>
<proteinExistence type="inferred from homology"/>
<evidence type="ECO:0000256" key="4">
    <source>
        <dbReference type="ARBA" id="ARBA00022692"/>
    </source>
</evidence>
<dbReference type="EMBL" id="MCOG01000008">
    <property type="protein sequence ID" value="ORY82761.1"/>
    <property type="molecule type" value="Genomic_DNA"/>
</dbReference>
<dbReference type="GO" id="GO:0032366">
    <property type="term" value="P:intracellular sterol transport"/>
    <property type="evidence" value="ECO:0007669"/>
    <property type="project" value="UniProtKB-UniRule"/>
</dbReference>
<dbReference type="AlphaFoldDB" id="A0A1Y2FFR3"/>
<dbReference type="GO" id="GO:0016125">
    <property type="term" value="P:sterol metabolic process"/>
    <property type="evidence" value="ECO:0007669"/>
    <property type="project" value="UniProtKB-UniRule"/>
</dbReference>
<evidence type="ECO:0000256" key="1">
    <source>
        <dbReference type="ARBA" id="ARBA00004477"/>
    </source>
</evidence>
<keyword evidence="10" id="KW-0746">Sphingolipid metabolism</keyword>
<keyword evidence="8 10" id="KW-0443">Lipid metabolism</keyword>
<keyword evidence="3 10" id="KW-0813">Transport</keyword>
<evidence type="ECO:0000256" key="10">
    <source>
        <dbReference type="RuleBase" id="RU368065"/>
    </source>
</evidence>
<organism evidence="11 12">
    <name type="scientific">Neocallimastix californiae</name>
    <dbReference type="NCBI Taxonomy" id="1754190"/>
    <lineage>
        <taxon>Eukaryota</taxon>
        <taxon>Fungi</taxon>
        <taxon>Fungi incertae sedis</taxon>
        <taxon>Chytridiomycota</taxon>
        <taxon>Chytridiomycota incertae sedis</taxon>
        <taxon>Neocallimastigomycetes</taxon>
        <taxon>Neocallimastigales</taxon>
        <taxon>Neocallimastigaceae</taxon>
        <taxon>Neocallimastix</taxon>
    </lineage>
</organism>
<evidence type="ECO:0000256" key="7">
    <source>
        <dbReference type="ARBA" id="ARBA00023055"/>
    </source>
</evidence>
<feature type="transmembrane region" description="Helical" evidence="10">
    <location>
        <begin position="108"/>
        <end position="133"/>
    </location>
</feature>
<keyword evidence="12" id="KW-1185">Reference proteome</keyword>
<evidence type="ECO:0000256" key="5">
    <source>
        <dbReference type="ARBA" id="ARBA00022824"/>
    </source>
</evidence>